<dbReference type="Proteomes" id="UP000726777">
    <property type="component" value="Unassembled WGS sequence"/>
</dbReference>
<evidence type="ECO:0000313" key="1">
    <source>
        <dbReference type="EMBL" id="MCC3808440.1"/>
    </source>
</evidence>
<name>A0A9Q3YPN4_VIBPH</name>
<gene>
    <name evidence="1" type="ORF">IB292_25965</name>
</gene>
<evidence type="ECO:0000313" key="2">
    <source>
        <dbReference type="Proteomes" id="UP000726777"/>
    </source>
</evidence>
<dbReference type="EMBL" id="JACVHL010000054">
    <property type="protein sequence ID" value="MCC3808440.1"/>
    <property type="molecule type" value="Genomic_DNA"/>
</dbReference>
<sequence>MPSLQDNHLVEVMSFIIDSVAVETKATSRAEIGIYLMSLVLTEYQNDATQEIVNSPHR</sequence>
<reference evidence="1" key="1">
    <citation type="submission" date="2020-09" db="EMBL/GenBank/DDBJ databases">
        <title>Genome sequence of Vibrio parahaemolyticus isolates.</title>
        <authorList>
            <person name="Hammerl J.A."/>
            <person name="Strauch E."/>
        </authorList>
    </citation>
    <scope>NUCLEOTIDE SEQUENCE</scope>
    <source>
        <strain evidence="1">17-VB00146</strain>
    </source>
</reference>
<dbReference type="AlphaFoldDB" id="A0A9Q3YPN4"/>
<proteinExistence type="predicted"/>
<organism evidence="1 2">
    <name type="scientific">Vibrio parahaemolyticus</name>
    <dbReference type="NCBI Taxonomy" id="670"/>
    <lineage>
        <taxon>Bacteria</taxon>
        <taxon>Pseudomonadati</taxon>
        <taxon>Pseudomonadota</taxon>
        <taxon>Gammaproteobacteria</taxon>
        <taxon>Vibrionales</taxon>
        <taxon>Vibrionaceae</taxon>
        <taxon>Vibrio</taxon>
    </lineage>
</organism>
<protein>
    <submittedName>
        <fullName evidence="1">Uncharacterized protein</fullName>
    </submittedName>
</protein>
<dbReference type="RefSeq" id="WP_191685941.1">
    <property type="nucleotide sequence ID" value="NZ_JAAKZS010000132.1"/>
</dbReference>
<accession>A0A9Q3YPN4</accession>
<comment type="caution">
    <text evidence="1">The sequence shown here is derived from an EMBL/GenBank/DDBJ whole genome shotgun (WGS) entry which is preliminary data.</text>
</comment>